<gene>
    <name evidence="4" type="ORF">UK23_31025</name>
</gene>
<organism evidence="4 5">
    <name type="scientific">Lentzea aerocolonigenes</name>
    <name type="common">Lechevalieria aerocolonigenes</name>
    <name type="synonym">Saccharothrix aerocolonigenes</name>
    <dbReference type="NCBI Taxonomy" id="68170"/>
    <lineage>
        <taxon>Bacteria</taxon>
        <taxon>Bacillati</taxon>
        <taxon>Actinomycetota</taxon>
        <taxon>Actinomycetes</taxon>
        <taxon>Pseudonocardiales</taxon>
        <taxon>Pseudonocardiaceae</taxon>
        <taxon>Lentzea</taxon>
    </lineage>
</organism>
<dbReference type="InterPro" id="IPR008979">
    <property type="entry name" value="Galactose-bd-like_sf"/>
</dbReference>
<evidence type="ECO:0000256" key="1">
    <source>
        <dbReference type="SAM" id="MobiDB-lite"/>
    </source>
</evidence>
<dbReference type="Gene3D" id="2.60.120.260">
    <property type="entry name" value="Galactose-binding domain-like"/>
    <property type="match status" value="1"/>
</dbReference>
<dbReference type="SUPFAM" id="SSF50370">
    <property type="entry name" value="Ricin B-like lectins"/>
    <property type="match status" value="1"/>
</dbReference>
<evidence type="ECO:0000259" key="3">
    <source>
        <dbReference type="PROSITE" id="PS50022"/>
    </source>
</evidence>
<dbReference type="Pfam" id="PF00754">
    <property type="entry name" value="F5_F8_type_C"/>
    <property type="match status" value="1"/>
</dbReference>
<dbReference type="AlphaFoldDB" id="A0A0F0GN83"/>
<dbReference type="SUPFAM" id="SSF49785">
    <property type="entry name" value="Galactose-binding domain-like"/>
    <property type="match status" value="1"/>
</dbReference>
<keyword evidence="5" id="KW-1185">Reference proteome</keyword>
<sequence length="848" mass="91000">MRLFKKMMAVVVAGAIGLGGAGALWAPAATADGWRPSSQKELYEDLIRACSGNGLYFPKADGCNWVGVSTPDAQGYTYTYDDDVPAFKEKLDRLGVHRDYGSAESVVFSDSVKKISSVTNCNEGTVQQSISYRHEDSTSDSWGVSISADVKPFGIGGSISSTYEHHKSSTEGYEVTTAYEVPPYSYGWVDERSAHVNVRGYLRVNFDHSVDHPNHGLGDFNDYSTANNGDYSHYYWWVPDDLNLDVTQAKQAWSPTSAETRATGEYTYLPQYQTMSPRDVLNRKPLDGNNQPACTGTKPYEVAMVSAHWKHLQDTYLCIAAADGTADGGPAYHATARECHNDQSTERLQEQILQMPLRPGDRTQDQPFLIGNGYSDSCLLADNGALTWSRCNSKDPRAIWFRYNTDQGSGIYRYENQSSGAFLALNATGDQLVLRQAEAADTTTLWGDNLGQVSDWAVKQSSAYSGPARQLVNTVGDSRCLTADAVAGAAQAAACATADAPNPGQAFVLSPRTVPNTTCTSGTGSCFYVVQNPASNTCLTAVMSVDTTSASPRFTPCLSKSSQLWSSTPGNGKPGVTMISRYTGLCLTRGATDVRLSTCDGTDAQQWTDKATQALPTPVEPAPTPEPQPTPEPAPAPQPTPQPVPTPVPAPAERAKAALVVNAASSIDQNGFNKAYLVDGQTDSSQSSMGWSTPAHWSPYEPETVVLGLTSPGLVDEVTLYPRSDLVDNQPGAGFPQDFTVRVSADGQNWTTVGDFHDYPRPVAGAPLRVPFAAQQVAYIQLNVTKLGSINEGATGTVYRTQLAEVEAYYAPASPKLTVSSSVEAWGWGAAAAIDGRVDSSSNSMGWT</sequence>
<feature type="compositionally biased region" description="Pro residues" evidence="1">
    <location>
        <begin position="618"/>
        <end position="650"/>
    </location>
</feature>
<dbReference type="SUPFAM" id="SSF56973">
    <property type="entry name" value="Aerolisin/ETX pore-forming domain"/>
    <property type="match status" value="1"/>
</dbReference>
<dbReference type="PROSITE" id="PS50022">
    <property type="entry name" value="FA58C_3"/>
    <property type="match status" value="1"/>
</dbReference>
<feature type="signal peptide" evidence="2">
    <location>
        <begin position="1"/>
        <end position="31"/>
    </location>
</feature>
<dbReference type="PROSITE" id="PS50231">
    <property type="entry name" value="RICIN_B_LECTIN"/>
    <property type="match status" value="1"/>
</dbReference>
<dbReference type="InterPro" id="IPR035992">
    <property type="entry name" value="Ricin_B-like_lectins"/>
</dbReference>
<evidence type="ECO:0000256" key="2">
    <source>
        <dbReference type="SAM" id="SignalP"/>
    </source>
</evidence>
<dbReference type="Proteomes" id="UP000033393">
    <property type="component" value="Unassembled WGS sequence"/>
</dbReference>
<feature type="region of interest" description="Disordered" evidence="1">
    <location>
        <begin position="612"/>
        <end position="650"/>
    </location>
</feature>
<dbReference type="InterPro" id="IPR000421">
    <property type="entry name" value="FA58C"/>
</dbReference>
<dbReference type="Gene3D" id="2.80.10.50">
    <property type="match status" value="1"/>
</dbReference>
<evidence type="ECO:0000313" key="5">
    <source>
        <dbReference type="Proteomes" id="UP000033393"/>
    </source>
</evidence>
<dbReference type="RefSeq" id="WP_045315242.1">
    <property type="nucleotide sequence ID" value="NZ_JYJG01000265.1"/>
</dbReference>
<evidence type="ECO:0000313" key="4">
    <source>
        <dbReference type="EMBL" id="KJK44036.1"/>
    </source>
</evidence>
<name>A0A0F0GN83_LENAE</name>
<proteinExistence type="predicted"/>
<protein>
    <recommendedName>
        <fullName evidence="3">F5/8 type C domain-containing protein</fullName>
    </recommendedName>
</protein>
<feature type="chain" id="PRO_5038726504" description="F5/8 type C domain-containing protein" evidence="2">
    <location>
        <begin position="32"/>
        <end position="848"/>
    </location>
</feature>
<feature type="non-terminal residue" evidence="4">
    <location>
        <position position="848"/>
    </location>
</feature>
<comment type="caution">
    <text evidence="4">The sequence shown here is derived from an EMBL/GenBank/DDBJ whole genome shotgun (WGS) entry which is preliminary data.</text>
</comment>
<dbReference type="PATRIC" id="fig|68170.10.peg.8049"/>
<feature type="domain" description="F5/8 type C" evidence="3">
    <location>
        <begin position="648"/>
        <end position="753"/>
    </location>
</feature>
<keyword evidence="2" id="KW-0732">Signal</keyword>
<accession>A0A0F0GN83</accession>
<reference evidence="4 5" key="1">
    <citation type="submission" date="2015-02" db="EMBL/GenBank/DDBJ databases">
        <authorList>
            <person name="Ju K.-S."/>
            <person name="Doroghazi J.R."/>
            <person name="Metcalf W."/>
        </authorList>
    </citation>
    <scope>NUCLEOTIDE SEQUENCE [LARGE SCALE GENOMIC DNA]</scope>
    <source>
        <strain evidence="4 5">NRRL B-16140</strain>
    </source>
</reference>
<dbReference type="EMBL" id="JYJG01000265">
    <property type="protein sequence ID" value="KJK44036.1"/>
    <property type="molecule type" value="Genomic_DNA"/>
</dbReference>